<dbReference type="GO" id="GO:0000155">
    <property type="term" value="F:phosphorelay sensor kinase activity"/>
    <property type="evidence" value="ECO:0007669"/>
    <property type="project" value="InterPro"/>
</dbReference>
<keyword evidence="15" id="KW-1185">Reference proteome</keyword>
<dbReference type="PROSITE" id="PS50113">
    <property type="entry name" value="PAC"/>
    <property type="match status" value="1"/>
</dbReference>
<dbReference type="InterPro" id="IPR004358">
    <property type="entry name" value="Sig_transdc_His_kin-like_C"/>
</dbReference>
<evidence type="ECO:0000256" key="5">
    <source>
        <dbReference type="ARBA" id="ARBA00022741"/>
    </source>
</evidence>
<keyword evidence="6" id="KW-0418">Kinase</keyword>
<dbReference type="InterPro" id="IPR013767">
    <property type="entry name" value="PAS_fold"/>
</dbReference>
<dbReference type="PRINTS" id="PR00344">
    <property type="entry name" value="BCTRLSENSOR"/>
</dbReference>
<dbReference type="Proteomes" id="UP000613266">
    <property type="component" value="Unassembled WGS sequence"/>
</dbReference>
<dbReference type="Pfam" id="PF00989">
    <property type="entry name" value="PAS"/>
    <property type="match status" value="1"/>
</dbReference>
<keyword evidence="5" id="KW-0547">Nucleotide-binding</keyword>
<dbReference type="GO" id="GO:0006355">
    <property type="term" value="P:regulation of DNA-templated transcription"/>
    <property type="evidence" value="ECO:0007669"/>
    <property type="project" value="InterPro"/>
</dbReference>
<dbReference type="SMART" id="SM00091">
    <property type="entry name" value="PAS"/>
    <property type="match status" value="1"/>
</dbReference>
<keyword evidence="4" id="KW-0808">Transferase</keyword>
<dbReference type="NCBIfam" id="TIGR00229">
    <property type="entry name" value="sensory_box"/>
    <property type="match status" value="1"/>
</dbReference>
<dbReference type="InterPro" id="IPR005467">
    <property type="entry name" value="His_kinase_dom"/>
</dbReference>
<dbReference type="SMART" id="SM00388">
    <property type="entry name" value="HisKA"/>
    <property type="match status" value="1"/>
</dbReference>
<keyword evidence="10" id="KW-1133">Transmembrane helix</keyword>
<evidence type="ECO:0000256" key="6">
    <source>
        <dbReference type="ARBA" id="ARBA00022777"/>
    </source>
</evidence>
<dbReference type="SUPFAM" id="SSF55785">
    <property type="entry name" value="PYP-like sensor domain (PAS domain)"/>
    <property type="match status" value="1"/>
</dbReference>
<keyword evidence="3" id="KW-0597">Phosphoprotein</keyword>
<gene>
    <name evidence="14" type="ORF">I7X39_04355</name>
</gene>
<evidence type="ECO:0000256" key="2">
    <source>
        <dbReference type="ARBA" id="ARBA00012438"/>
    </source>
</evidence>
<evidence type="ECO:0000256" key="8">
    <source>
        <dbReference type="ARBA" id="ARBA00023012"/>
    </source>
</evidence>
<keyword evidence="7" id="KW-0067">ATP-binding</keyword>
<evidence type="ECO:0000259" key="13">
    <source>
        <dbReference type="PROSITE" id="PS50113"/>
    </source>
</evidence>
<dbReference type="PANTHER" id="PTHR43065:SF42">
    <property type="entry name" value="TWO-COMPONENT SENSOR PPRA"/>
    <property type="match status" value="1"/>
</dbReference>
<dbReference type="InterPro" id="IPR003594">
    <property type="entry name" value="HATPase_dom"/>
</dbReference>
<dbReference type="Pfam" id="PF02518">
    <property type="entry name" value="HATPase_c"/>
    <property type="match status" value="1"/>
</dbReference>
<dbReference type="InterPro" id="IPR003661">
    <property type="entry name" value="HisK_dim/P_dom"/>
</dbReference>
<organism evidence="14 15">
    <name type="scientific">Inhella proteolytica</name>
    <dbReference type="NCBI Taxonomy" id="2795029"/>
    <lineage>
        <taxon>Bacteria</taxon>
        <taxon>Pseudomonadati</taxon>
        <taxon>Pseudomonadota</taxon>
        <taxon>Betaproteobacteria</taxon>
        <taxon>Burkholderiales</taxon>
        <taxon>Sphaerotilaceae</taxon>
        <taxon>Inhella</taxon>
    </lineage>
</organism>
<dbReference type="GO" id="GO:0005524">
    <property type="term" value="F:ATP binding"/>
    <property type="evidence" value="ECO:0007669"/>
    <property type="project" value="UniProtKB-KW"/>
</dbReference>
<evidence type="ECO:0000256" key="10">
    <source>
        <dbReference type="SAM" id="Phobius"/>
    </source>
</evidence>
<protein>
    <recommendedName>
        <fullName evidence="2">histidine kinase</fullName>
        <ecNumber evidence="2">2.7.13.3</ecNumber>
    </recommendedName>
</protein>
<proteinExistence type="predicted"/>
<dbReference type="Gene3D" id="3.30.565.10">
    <property type="entry name" value="Histidine kinase-like ATPase, C-terminal domain"/>
    <property type="match status" value="1"/>
</dbReference>
<evidence type="ECO:0000256" key="3">
    <source>
        <dbReference type="ARBA" id="ARBA00022553"/>
    </source>
</evidence>
<comment type="caution">
    <text evidence="14">The sequence shown here is derived from an EMBL/GenBank/DDBJ whole genome shotgun (WGS) entry which is preliminary data.</text>
</comment>
<dbReference type="InterPro" id="IPR000014">
    <property type="entry name" value="PAS"/>
</dbReference>
<keyword evidence="10" id="KW-0472">Membrane</keyword>
<feature type="domain" description="PAC" evidence="13">
    <location>
        <begin position="331"/>
        <end position="383"/>
    </location>
</feature>
<evidence type="ECO:0000259" key="11">
    <source>
        <dbReference type="PROSITE" id="PS50109"/>
    </source>
</evidence>
<dbReference type="PROSITE" id="PS50112">
    <property type="entry name" value="PAS"/>
    <property type="match status" value="1"/>
</dbReference>
<dbReference type="EC" id="2.7.13.3" evidence="2"/>
<dbReference type="CDD" id="cd00130">
    <property type="entry name" value="PAS"/>
    <property type="match status" value="1"/>
</dbReference>
<evidence type="ECO:0000256" key="4">
    <source>
        <dbReference type="ARBA" id="ARBA00022679"/>
    </source>
</evidence>
<evidence type="ECO:0000256" key="9">
    <source>
        <dbReference type="SAM" id="Coils"/>
    </source>
</evidence>
<dbReference type="PANTHER" id="PTHR43065">
    <property type="entry name" value="SENSOR HISTIDINE KINASE"/>
    <property type="match status" value="1"/>
</dbReference>
<dbReference type="RefSeq" id="WP_198109738.1">
    <property type="nucleotide sequence ID" value="NZ_JAEDAK010000002.1"/>
</dbReference>
<dbReference type="Gene3D" id="3.30.450.20">
    <property type="entry name" value="PAS domain"/>
    <property type="match status" value="1"/>
</dbReference>
<dbReference type="PROSITE" id="PS50109">
    <property type="entry name" value="HIS_KIN"/>
    <property type="match status" value="1"/>
</dbReference>
<evidence type="ECO:0000313" key="14">
    <source>
        <dbReference type="EMBL" id="MBH9576133.1"/>
    </source>
</evidence>
<feature type="coiled-coil region" evidence="9">
    <location>
        <begin position="368"/>
        <end position="395"/>
    </location>
</feature>
<evidence type="ECO:0000256" key="1">
    <source>
        <dbReference type="ARBA" id="ARBA00000085"/>
    </source>
</evidence>
<evidence type="ECO:0000313" key="15">
    <source>
        <dbReference type="Proteomes" id="UP000613266"/>
    </source>
</evidence>
<dbReference type="SMART" id="SM00086">
    <property type="entry name" value="PAC"/>
    <property type="match status" value="1"/>
</dbReference>
<feature type="domain" description="Histidine kinase" evidence="11">
    <location>
        <begin position="403"/>
        <end position="616"/>
    </location>
</feature>
<dbReference type="InterPro" id="IPR001610">
    <property type="entry name" value="PAC"/>
</dbReference>
<dbReference type="Gene3D" id="1.10.287.130">
    <property type="match status" value="1"/>
</dbReference>
<dbReference type="SMART" id="SM00387">
    <property type="entry name" value="HATPase_c"/>
    <property type="match status" value="1"/>
</dbReference>
<dbReference type="AlphaFoldDB" id="A0A931J1U5"/>
<dbReference type="CDD" id="cd00082">
    <property type="entry name" value="HisKA"/>
    <property type="match status" value="1"/>
</dbReference>
<evidence type="ECO:0000256" key="7">
    <source>
        <dbReference type="ARBA" id="ARBA00022840"/>
    </source>
</evidence>
<dbReference type="EMBL" id="JAEDAK010000002">
    <property type="protein sequence ID" value="MBH9576133.1"/>
    <property type="molecule type" value="Genomic_DNA"/>
</dbReference>
<name>A0A931J1U5_9BURK</name>
<keyword evidence="9" id="KW-0175">Coiled coil</keyword>
<keyword evidence="8" id="KW-0902">Two-component regulatory system</keyword>
<dbReference type="SUPFAM" id="SSF47384">
    <property type="entry name" value="Homodimeric domain of signal transducing histidine kinase"/>
    <property type="match status" value="1"/>
</dbReference>
<feature type="transmembrane region" description="Helical" evidence="10">
    <location>
        <begin position="220"/>
        <end position="239"/>
    </location>
</feature>
<keyword evidence="10" id="KW-0812">Transmembrane</keyword>
<comment type="catalytic activity">
    <reaction evidence="1">
        <text>ATP + protein L-histidine = ADP + protein N-phospho-L-histidine.</text>
        <dbReference type="EC" id="2.7.13.3"/>
    </reaction>
</comment>
<accession>A0A931J1U5</accession>
<feature type="domain" description="PAS" evidence="12">
    <location>
        <begin position="255"/>
        <end position="327"/>
    </location>
</feature>
<dbReference type="InterPro" id="IPR035965">
    <property type="entry name" value="PAS-like_dom_sf"/>
</dbReference>
<dbReference type="InterPro" id="IPR036097">
    <property type="entry name" value="HisK_dim/P_sf"/>
</dbReference>
<dbReference type="SUPFAM" id="SSF55874">
    <property type="entry name" value="ATPase domain of HSP90 chaperone/DNA topoisomerase II/histidine kinase"/>
    <property type="match status" value="1"/>
</dbReference>
<dbReference type="InterPro" id="IPR036890">
    <property type="entry name" value="HATPase_C_sf"/>
</dbReference>
<sequence>MPALPRLLLRLLRRGLWALPALLALVFVAAVLAWALADEAAERERERQTLIADALSAATPLRAQLALERAALRNLAATLRERPDALLGAQPEVEAGLQGLWTGITWLDGDNRVKEQLPLQPRRNEGLSLHLQQPLPQGSLVLRYSPAQLLKQALPWWLARRYDVQIIDGNEQVIAALTHAPVRMEADTRPSYRVALDDSAPDASLELILREPSPAGLRPLVGVLIAGFIPLSMAASWGLRRQMQRVQRAEARWRAEAAWRAAVENSALVGLRARDAGGRLLSVNRTFCELVGFSEAELVGRAPPMPYWPPDAIQEVMQRSERSLAGQAPREGYEARWRHRSGRELDVLVFESPLVDAAGQQIGWLGTILDITERKRLAEREARQVEAQAQAARLTMLGEVASTLAHELNQPLTAIASYNAGVLNSLQRLGVADAPVLGALQRLGEQAAQAGRVVQRIRQFLTRHEPQLEPCALNPVLESALALLAKEFQRRGIEVDVQLDAALPAVQADAVLIEQVAINLLRNAADALLDQPGARQVRLSSRRAGGFVIVDVCDNGPGLAGRAPEALFAPFYSTKPEGMGMGLAICRSIIEAHHGVLDAGTATLGGARFSFSLPCP</sequence>
<reference evidence="14" key="1">
    <citation type="submission" date="2020-12" db="EMBL/GenBank/DDBJ databases">
        <title>The genome sequence of Inhella sp. 1Y17.</title>
        <authorList>
            <person name="Liu Y."/>
        </authorList>
    </citation>
    <scope>NUCLEOTIDE SEQUENCE</scope>
    <source>
        <strain evidence="14">1Y17</strain>
    </source>
</reference>
<dbReference type="InterPro" id="IPR000700">
    <property type="entry name" value="PAS-assoc_C"/>
</dbReference>
<evidence type="ECO:0000259" key="12">
    <source>
        <dbReference type="PROSITE" id="PS50112"/>
    </source>
</evidence>